<feature type="transmembrane region" description="Helical" evidence="1">
    <location>
        <begin position="102"/>
        <end position="124"/>
    </location>
</feature>
<accession>A0A1H3ZGM1</accession>
<protein>
    <submittedName>
        <fullName evidence="2">Uncharacterized protein</fullName>
    </submittedName>
</protein>
<evidence type="ECO:0000313" key="2">
    <source>
        <dbReference type="EMBL" id="SEA22795.1"/>
    </source>
</evidence>
<feature type="transmembrane region" description="Helical" evidence="1">
    <location>
        <begin position="20"/>
        <end position="38"/>
    </location>
</feature>
<dbReference type="EMBL" id="FNQT01000003">
    <property type="protein sequence ID" value="SEA22795.1"/>
    <property type="molecule type" value="Genomic_DNA"/>
</dbReference>
<evidence type="ECO:0000313" key="3">
    <source>
        <dbReference type="Proteomes" id="UP000236755"/>
    </source>
</evidence>
<keyword evidence="1" id="KW-0472">Membrane</keyword>
<dbReference type="STRING" id="555874.SAMN04488065_2352"/>
<sequence>MSYQPAQCNIGRRQRFQRAAYAAVAVLVAVGMVVAYLLDAFPRLLLVGVFAPLALAFEFALQAYESFCVSLALLGKYDFSGESGGTKGTVSDPADHHDDQLYALRITVVSVALAAVVTVGLVAVV</sequence>
<keyword evidence="3" id="KW-1185">Reference proteome</keyword>
<dbReference type="AlphaFoldDB" id="A0A1H3ZGM1"/>
<dbReference type="Proteomes" id="UP000236755">
    <property type="component" value="Unassembled WGS sequence"/>
</dbReference>
<organism evidence="2 3">
    <name type="scientific">Haloplanus vescus</name>
    <dbReference type="NCBI Taxonomy" id="555874"/>
    <lineage>
        <taxon>Archaea</taxon>
        <taxon>Methanobacteriati</taxon>
        <taxon>Methanobacteriota</taxon>
        <taxon>Stenosarchaea group</taxon>
        <taxon>Halobacteria</taxon>
        <taxon>Halobacteriales</taxon>
        <taxon>Haloferacaceae</taxon>
        <taxon>Haloplanus</taxon>
    </lineage>
</organism>
<gene>
    <name evidence="2" type="ORF">SAMN04488065_2352</name>
</gene>
<keyword evidence="1" id="KW-0812">Transmembrane</keyword>
<dbReference type="OrthoDB" id="253187at2157"/>
<reference evidence="2 3" key="1">
    <citation type="submission" date="2016-10" db="EMBL/GenBank/DDBJ databases">
        <authorList>
            <person name="de Groot N.N."/>
        </authorList>
    </citation>
    <scope>NUCLEOTIDE SEQUENCE [LARGE SCALE GENOMIC DNA]</scope>
    <source>
        <strain evidence="2 3">CGMCC 1.8712</strain>
    </source>
</reference>
<keyword evidence="1" id="KW-1133">Transmembrane helix</keyword>
<proteinExistence type="predicted"/>
<dbReference type="RefSeq" id="WP_092635170.1">
    <property type="nucleotide sequence ID" value="NZ_FNQT01000003.1"/>
</dbReference>
<name>A0A1H3ZGM1_9EURY</name>
<evidence type="ECO:0000256" key="1">
    <source>
        <dbReference type="SAM" id="Phobius"/>
    </source>
</evidence>